<reference evidence="2 3" key="1">
    <citation type="journal article" date="2020" name="Biotechnol. Biofuels">
        <title>New insights from the biogas microbiome by comprehensive genome-resolved metagenomics of nearly 1600 species originating from multiple anaerobic digesters.</title>
        <authorList>
            <person name="Campanaro S."/>
            <person name="Treu L."/>
            <person name="Rodriguez-R L.M."/>
            <person name="Kovalovszki A."/>
            <person name="Ziels R.M."/>
            <person name="Maus I."/>
            <person name="Zhu X."/>
            <person name="Kougias P.G."/>
            <person name="Basile A."/>
            <person name="Luo G."/>
            <person name="Schluter A."/>
            <person name="Konstantinidis K.T."/>
            <person name="Angelidaki I."/>
        </authorList>
    </citation>
    <scope>NUCLEOTIDE SEQUENCE [LARGE SCALE GENOMIC DNA]</scope>
    <source>
        <strain evidence="2">AS27yjCOA_165</strain>
    </source>
</reference>
<evidence type="ECO:0008006" key="4">
    <source>
        <dbReference type="Google" id="ProtNLM"/>
    </source>
</evidence>
<dbReference type="Proteomes" id="UP000526033">
    <property type="component" value="Unassembled WGS sequence"/>
</dbReference>
<feature type="signal peptide" evidence="1">
    <location>
        <begin position="1"/>
        <end position="22"/>
    </location>
</feature>
<evidence type="ECO:0000256" key="1">
    <source>
        <dbReference type="SAM" id="SignalP"/>
    </source>
</evidence>
<keyword evidence="1" id="KW-0732">Signal</keyword>
<gene>
    <name evidence="2" type="ORF">GYA27_02840</name>
</gene>
<comment type="caution">
    <text evidence="2">The sequence shown here is derived from an EMBL/GenBank/DDBJ whole genome shotgun (WGS) entry which is preliminary data.</text>
</comment>
<feature type="chain" id="PRO_5030798466" description="DUF3221 domain-containing protein" evidence="1">
    <location>
        <begin position="23"/>
        <end position="129"/>
    </location>
</feature>
<sequence length="129" mass="14136">MKVRFLIVLLVVVLSLSLAGCAASNAESSTSNTDLDAIKNGDVVRLSYNLNESIKIELVETGQTVTVSRAIWRPFAKDQIFWVRANGKVVNLADAIRASSPEPIQGTVRIYEKDGKMILEVYKDASLIP</sequence>
<dbReference type="AlphaFoldDB" id="A0A7X9DKU1"/>
<dbReference type="PROSITE" id="PS51257">
    <property type="entry name" value="PROKAR_LIPOPROTEIN"/>
    <property type="match status" value="1"/>
</dbReference>
<name>A0A7X9DKU1_UNCKA</name>
<organism evidence="2 3">
    <name type="scientific">candidate division WWE3 bacterium</name>
    <dbReference type="NCBI Taxonomy" id="2053526"/>
    <lineage>
        <taxon>Bacteria</taxon>
        <taxon>Katanobacteria</taxon>
    </lineage>
</organism>
<accession>A0A7X9DKU1</accession>
<protein>
    <recommendedName>
        <fullName evidence="4">DUF3221 domain-containing protein</fullName>
    </recommendedName>
</protein>
<evidence type="ECO:0000313" key="2">
    <source>
        <dbReference type="EMBL" id="NMB70113.1"/>
    </source>
</evidence>
<evidence type="ECO:0000313" key="3">
    <source>
        <dbReference type="Proteomes" id="UP000526033"/>
    </source>
</evidence>
<proteinExistence type="predicted"/>
<dbReference type="EMBL" id="JAAZNL010000027">
    <property type="protein sequence ID" value="NMB70113.1"/>
    <property type="molecule type" value="Genomic_DNA"/>
</dbReference>